<reference evidence="3" key="1">
    <citation type="submission" date="2022-12" db="EMBL/GenBank/DDBJ databases">
        <authorList>
            <person name="Petersen C."/>
        </authorList>
    </citation>
    <scope>NUCLEOTIDE SEQUENCE</scope>
    <source>
        <strain evidence="3">IBT 3081</strain>
    </source>
</reference>
<reference evidence="3" key="2">
    <citation type="journal article" date="2023" name="IMA Fungus">
        <title>Comparative genomic study of the Penicillium genus elucidates a diverse pangenome and 15 lateral gene transfer events.</title>
        <authorList>
            <person name="Petersen C."/>
            <person name="Sorensen T."/>
            <person name="Nielsen M.R."/>
            <person name="Sondergaard T.E."/>
            <person name="Sorensen J.L."/>
            <person name="Fitzpatrick D.A."/>
            <person name="Frisvad J.C."/>
            <person name="Nielsen K.L."/>
        </authorList>
    </citation>
    <scope>NUCLEOTIDE SEQUENCE</scope>
    <source>
        <strain evidence="3">IBT 3081</strain>
    </source>
</reference>
<name>A0A9W9R986_9EURO</name>
<feature type="compositionally biased region" description="Low complexity" evidence="1">
    <location>
        <begin position="82"/>
        <end position="92"/>
    </location>
</feature>
<evidence type="ECO:0000313" key="3">
    <source>
        <dbReference type="EMBL" id="KAJ5355906.1"/>
    </source>
</evidence>
<feature type="region of interest" description="Disordered" evidence="1">
    <location>
        <begin position="69"/>
        <end position="164"/>
    </location>
</feature>
<feature type="chain" id="PRO_5040976210" evidence="2">
    <location>
        <begin position="18"/>
        <end position="189"/>
    </location>
</feature>
<protein>
    <submittedName>
        <fullName evidence="3">Uncharacterized protein</fullName>
    </submittedName>
</protein>
<dbReference type="OrthoDB" id="4364670at2759"/>
<gene>
    <name evidence="3" type="ORF">N7517_010515</name>
</gene>
<keyword evidence="4" id="KW-1185">Reference proteome</keyword>
<accession>A0A9W9R986</accession>
<keyword evidence="2" id="KW-0732">Signal</keyword>
<feature type="region of interest" description="Disordered" evidence="1">
    <location>
        <begin position="22"/>
        <end position="49"/>
    </location>
</feature>
<dbReference type="AlphaFoldDB" id="A0A9W9R986"/>
<dbReference type="EMBL" id="JAPZBT010000006">
    <property type="protein sequence ID" value="KAJ5355906.1"/>
    <property type="molecule type" value="Genomic_DNA"/>
</dbReference>
<feature type="signal peptide" evidence="2">
    <location>
        <begin position="1"/>
        <end position="17"/>
    </location>
</feature>
<dbReference type="GeneID" id="81467421"/>
<organism evidence="3 4">
    <name type="scientific">Penicillium concentricum</name>
    <dbReference type="NCBI Taxonomy" id="293559"/>
    <lineage>
        <taxon>Eukaryota</taxon>
        <taxon>Fungi</taxon>
        <taxon>Dikarya</taxon>
        <taxon>Ascomycota</taxon>
        <taxon>Pezizomycotina</taxon>
        <taxon>Eurotiomycetes</taxon>
        <taxon>Eurotiomycetidae</taxon>
        <taxon>Eurotiales</taxon>
        <taxon>Aspergillaceae</taxon>
        <taxon>Penicillium</taxon>
    </lineage>
</organism>
<dbReference type="Proteomes" id="UP001147752">
    <property type="component" value="Unassembled WGS sequence"/>
</dbReference>
<feature type="compositionally biased region" description="Polar residues" evidence="1">
    <location>
        <begin position="69"/>
        <end position="81"/>
    </location>
</feature>
<dbReference type="RefSeq" id="XP_056574053.1">
    <property type="nucleotide sequence ID" value="XM_056728238.1"/>
</dbReference>
<comment type="caution">
    <text evidence="3">The sequence shown here is derived from an EMBL/GenBank/DDBJ whole genome shotgun (WGS) entry which is preliminary data.</text>
</comment>
<evidence type="ECO:0000256" key="1">
    <source>
        <dbReference type="SAM" id="MobiDB-lite"/>
    </source>
</evidence>
<evidence type="ECO:0000256" key="2">
    <source>
        <dbReference type="SAM" id="SignalP"/>
    </source>
</evidence>
<sequence>MHISYISLAFFAIGAIAAPAAPKPTSDVEDTATGFPFTSIGSSIEDTEEGLGHSFSSALEEMKKSAQHASFTSVSRSSLQKATPTPTNTAANFPDPVVSQASTLSHASHVALQTPEASSSAPTTASTTPSTTAIPTPSKSNSASDSSNATPSSTAATATTSDPVRGFLKGLPILGDLVVGSMGGLGLHR</sequence>
<feature type="compositionally biased region" description="Low complexity" evidence="1">
    <location>
        <begin position="114"/>
        <end position="163"/>
    </location>
</feature>
<evidence type="ECO:0000313" key="4">
    <source>
        <dbReference type="Proteomes" id="UP001147752"/>
    </source>
</evidence>
<proteinExistence type="predicted"/>